<reference evidence="3 4" key="1">
    <citation type="journal article" date="2016" name="DNA Res.">
        <title>The draft genome of MD-2 pineapple using hybrid error correction of long reads.</title>
        <authorList>
            <person name="Redwan R.M."/>
            <person name="Saidin A."/>
            <person name="Kumar S.V."/>
        </authorList>
    </citation>
    <scope>NUCLEOTIDE SEQUENCE [LARGE SCALE GENOMIC DNA]</scope>
    <source>
        <strain evidence="4">cv. MD2</strain>
        <tissue evidence="3">Leaf</tissue>
    </source>
</reference>
<dbReference type="Gramene" id="Aco001308.1.mrna1">
    <property type="protein sequence ID" value="Aco001308.1.mrna1.cds1"/>
    <property type="gene ID" value="Aco001308.1.path1"/>
</dbReference>
<dbReference type="Gene3D" id="1.10.238.10">
    <property type="entry name" value="EF-hand"/>
    <property type="match status" value="1"/>
</dbReference>
<sequence>MVHFMHNKRQMTMEEFQRWLKVVDANGDGQISRKELEDALRTLGVHSVHLRAWFAVQKADLNHNRAVDGDQEIKKLTAHAEKHWGIVLVTNN</sequence>
<dbReference type="InterPro" id="IPR011992">
    <property type="entry name" value="EF-hand-dom_pair"/>
</dbReference>
<dbReference type="Pfam" id="PF13202">
    <property type="entry name" value="EF-hand_5"/>
    <property type="match status" value="1"/>
</dbReference>
<dbReference type="SUPFAM" id="SSF47473">
    <property type="entry name" value="EF-hand"/>
    <property type="match status" value="1"/>
</dbReference>
<name>A0A199UMW2_ANACO</name>
<dbReference type="PROSITE" id="PS00018">
    <property type="entry name" value="EF_HAND_1"/>
    <property type="match status" value="1"/>
</dbReference>
<dbReference type="Proteomes" id="UP000092600">
    <property type="component" value="Unassembled WGS sequence"/>
</dbReference>
<dbReference type="STRING" id="4615.A0A199UMW2"/>
<evidence type="ECO:0000259" key="2">
    <source>
        <dbReference type="PROSITE" id="PS50222"/>
    </source>
</evidence>
<accession>A0A199UMW2</accession>
<organism evidence="3 4">
    <name type="scientific">Ananas comosus</name>
    <name type="common">Pineapple</name>
    <name type="synonym">Ananas ananas</name>
    <dbReference type="NCBI Taxonomy" id="4615"/>
    <lineage>
        <taxon>Eukaryota</taxon>
        <taxon>Viridiplantae</taxon>
        <taxon>Streptophyta</taxon>
        <taxon>Embryophyta</taxon>
        <taxon>Tracheophyta</taxon>
        <taxon>Spermatophyta</taxon>
        <taxon>Magnoliopsida</taxon>
        <taxon>Liliopsida</taxon>
        <taxon>Poales</taxon>
        <taxon>Bromeliaceae</taxon>
        <taxon>Bromelioideae</taxon>
        <taxon>Ananas</taxon>
    </lineage>
</organism>
<dbReference type="GO" id="GO:0005509">
    <property type="term" value="F:calcium ion binding"/>
    <property type="evidence" value="ECO:0007669"/>
    <property type="project" value="InterPro"/>
</dbReference>
<feature type="domain" description="EF-hand" evidence="2">
    <location>
        <begin position="11"/>
        <end position="46"/>
    </location>
</feature>
<dbReference type="EMBL" id="LSRQ01006554">
    <property type="protein sequence ID" value="OAY66001.1"/>
    <property type="molecule type" value="Genomic_DNA"/>
</dbReference>
<comment type="caution">
    <text evidence="3">The sequence shown here is derived from an EMBL/GenBank/DDBJ whole genome shotgun (WGS) entry which is preliminary data.</text>
</comment>
<dbReference type="PROSITE" id="PS50222">
    <property type="entry name" value="EF_HAND_2"/>
    <property type="match status" value="1"/>
</dbReference>
<protein>
    <recommendedName>
        <fullName evidence="2">EF-hand domain-containing protein</fullName>
    </recommendedName>
</protein>
<dbReference type="SMART" id="SM00054">
    <property type="entry name" value="EFh"/>
    <property type="match status" value="1"/>
</dbReference>
<dbReference type="InterPro" id="IPR018247">
    <property type="entry name" value="EF_Hand_1_Ca_BS"/>
</dbReference>
<proteinExistence type="predicted"/>
<dbReference type="InterPro" id="IPR002048">
    <property type="entry name" value="EF_hand_dom"/>
</dbReference>
<keyword evidence="1" id="KW-0106">Calcium</keyword>
<evidence type="ECO:0000313" key="3">
    <source>
        <dbReference type="EMBL" id="OAY66001.1"/>
    </source>
</evidence>
<evidence type="ECO:0000256" key="1">
    <source>
        <dbReference type="ARBA" id="ARBA00022837"/>
    </source>
</evidence>
<evidence type="ECO:0000313" key="4">
    <source>
        <dbReference type="Proteomes" id="UP000092600"/>
    </source>
</evidence>
<gene>
    <name evidence="3" type="ORF">ACMD2_04883</name>
</gene>
<dbReference type="AlphaFoldDB" id="A0A199UMW2"/>